<accession>A0A0C3DWY1</accession>
<evidence type="ECO:0000256" key="1">
    <source>
        <dbReference type="ARBA" id="ARBA00005446"/>
    </source>
</evidence>
<feature type="signal peptide" evidence="6">
    <location>
        <begin position="1"/>
        <end position="19"/>
    </location>
</feature>
<dbReference type="PANTHER" id="PTHR13710">
    <property type="entry name" value="DNA HELICASE RECQ FAMILY MEMBER"/>
    <property type="match status" value="1"/>
</dbReference>
<dbReference type="SUPFAM" id="SSF52540">
    <property type="entry name" value="P-loop containing nucleoside triphosphate hydrolases"/>
    <property type="match status" value="1"/>
</dbReference>
<feature type="domain" description="Helicase ATP-binding" evidence="7">
    <location>
        <begin position="1"/>
        <end position="133"/>
    </location>
</feature>
<gene>
    <name evidence="8" type="ORF">SCLCIDRAFT_16348</name>
</gene>
<sequence>MGMGKTLTFWLPLLFCATGIQIVVTPLNQLSQQNAVANLKYRAIIVSPEQLMKPGGEFDKLLTKPEFVSHIIGFVFDEAHCIISWGEFQPEYRELQWLRYIVPHRVPYLVTSATLTPESLSEVKRLLHLCSENLLAVHTLTNQPNLVLCVWKIKYTLSTYTDLGFLIPLGWQAGDPLPLKFLVFFDDIQDAINTTKFLRIKWFNSDMMMEFKEVEVATLAEGDTFGFLTTESFGMGMDISNICIVVQWKATCSLSTIWHCWGHAAQHCGLQGIVILFCKKGYFDDVHEEKHQHQEARK</sequence>
<organism evidence="8 9">
    <name type="scientific">Scleroderma citrinum Foug A</name>
    <dbReference type="NCBI Taxonomy" id="1036808"/>
    <lineage>
        <taxon>Eukaryota</taxon>
        <taxon>Fungi</taxon>
        <taxon>Dikarya</taxon>
        <taxon>Basidiomycota</taxon>
        <taxon>Agaricomycotina</taxon>
        <taxon>Agaricomycetes</taxon>
        <taxon>Agaricomycetidae</taxon>
        <taxon>Boletales</taxon>
        <taxon>Sclerodermatineae</taxon>
        <taxon>Sclerodermataceae</taxon>
        <taxon>Scleroderma</taxon>
    </lineage>
</organism>
<dbReference type="GO" id="GO:0043138">
    <property type="term" value="F:3'-5' DNA helicase activity"/>
    <property type="evidence" value="ECO:0007669"/>
    <property type="project" value="UniProtKB-EC"/>
</dbReference>
<dbReference type="GO" id="GO:0009378">
    <property type="term" value="F:four-way junction helicase activity"/>
    <property type="evidence" value="ECO:0007669"/>
    <property type="project" value="TreeGrafter"/>
</dbReference>
<evidence type="ECO:0000256" key="4">
    <source>
        <dbReference type="ARBA" id="ARBA00034617"/>
    </source>
</evidence>
<dbReference type="GO" id="GO:0005524">
    <property type="term" value="F:ATP binding"/>
    <property type="evidence" value="ECO:0007669"/>
    <property type="project" value="InterPro"/>
</dbReference>
<dbReference type="InParanoid" id="A0A0C3DWY1"/>
<keyword evidence="9" id="KW-1185">Reference proteome</keyword>
<dbReference type="EMBL" id="KN822062">
    <property type="protein sequence ID" value="KIM60426.1"/>
    <property type="molecule type" value="Genomic_DNA"/>
</dbReference>
<comment type="catalytic activity">
    <reaction evidence="4">
        <text>Couples ATP hydrolysis with the unwinding of duplex DNA by translocating in the 3'-5' direction.</text>
        <dbReference type="EC" id="5.6.2.4"/>
    </reaction>
</comment>
<dbReference type="Pfam" id="PF00270">
    <property type="entry name" value="DEAD"/>
    <property type="match status" value="1"/>
</dbReference>
<evidence type="ECO:0000313" key="9">
    <source>
        <dbReference type="Proteomes" id="UP000053989"/>
    </source>
</evidence>
<evidence type="ECO:0000313" key="8">
    <source>
        <dbReference type="EMBL" id="KIM60426.1"/>
    </source>
</evidence>
<dbReference type="Proteomes" id="UP000053989">
    <property type="component" value="Unassembled WGS sequence"/>
</dbReference>
<reference evidence="9" key="2">
    <citation type="submission" date="2015-01" db="EMBL/GenBank/DDBJ databases">
        <title>Evolutionary Origins and Diversification of the Mycorrhizal Mutualists.</title>
        <authorList>
            <consortium name="DOE Joint Genome Institute"/>
            <consortium name="Mycorrhizal Genomics Consortium"/>
            <person name="Kohler A."/>
            <person name="Kuo A."/>
            <person name="Nagy L.G."/>
            <person name="Floudas D."/>
            <person name="Copeland A."/>
            <person name="Barry K.W."/>
            <person name="Cichocki N."/>
            <person name="Veneault-Fourrey C."/>
            <person name="LaButti K."/>
            <person name="Lindquist E.A."/>
            <person name="Lipzen A."/>
            <person name="Lundell T."/>
            <person name="Morin E."/>
            <person name="Murat C."/>
            <person name="Riley R."/>
            <person name="Ohm R."/>
            <person name="Sun H."/>
            <person name="Tunlid A."/>
            <person name="Henrissat B."/>
            <person name="Grigoriev I.V."/>
            <person name="Hibbett D.S."/>
            <person name="Martin F."/>
        </authorList>
    </citation>
    <scope>NUCLEOTIDE SEQUENCE [LARGE SCALE GENOMIC DNA]</scope>
    <source>
        <strain evidence="9">Foug A</strain>
    </source>
</reference>
<evidence type="ECO:0000256" key="5">
    <source>
        <dbReference type="ARBA" id="ARBA00034808"/>
    </source>
</evidence>
<keyword evidence="3" id="KW-0413">Isomerase</keyword>
<protein>
    <recommendedName>
        <fullName evidence="5">DNA 3'-5' helicase</fullName>
        <ecNumber evidence="5">5.6.2.4</ecNumber>
    </recommendedName>
</protein>
<proteinExistence type="inferred from homology"/>
<evidence type="ECO:0000256" key="2">
    <source>
        <dbReference type="ARBA" id="ARBA00023125"/>
    </source>
</evidence>
<dbReference type="GO" id="GO:0003677">
    <property type="term" value="F:DNA binding"/>
    <property type="evidence" value="ECO:0007669"/>
    <property type="project" value="UniProtKB-KW"/>
</dbReference>
<dbReference type="GO" id="GO:0005737">
    <property type="term" value="C:cytoplasm"/>
    <property type="evidence" value="ECO:0007669"/>
    <property type="project" value="TreeGrafter"/>
</dbReference>
<dbReference type="HOGENOM" id="CLU_001103_19_1_1"/>
<name>A0A0C3DWY1_9AGAM</name>
<dbReference type="Gene3D" id="3.40.50.300">
    <property type="entry name" value="P-loop containing nucleotide triphosphate hydrolases"/>
    <property type="match status" value="2"/>
</dbReference>
<evidence type="ECO:0000256" key="6">
    <source>
        <dbReference type="SAM" id="SignalP"/>
    </source>
</evidence>
<keyword evidence="6" id="KW-0732">Signal</keyword>
<reference evidence="8 9" key="1">
    <citation type="submission" date="2014-04" db="EMBL/GenBank/DDBJ databases">
        <authorList>
            <consortium name="DOE Joint Genome Institute"/>
            <person name="Kuo A."/>
            <person name="Kohler A."/>
            <person name="Nagy L.G."/>
            <person name="Floudas D."/>
            <person name="Copeland A."/>
            <person name="Barry K.W."/>
            <person name="Cichocki N."/>
            <person name="Veneault-Fourrey C."/>
            <person name="LaButti K."/>
            <person name="Lindquist E.A."/>
            <person name="Lipzen A."/>
            <person name="Lundell T."/>
            <person name="Morin E."/>
            <person name="Murat C."/>
            <person name="Sun H."/>
            <person name="Tunlid A."/>
            <person name="Henrissat B."/>
            <person name="Grigoriev I.V."/>
            <person name="Hibbett D.S."/>
            <person name="Martin F."/>
            <person name="Nordberg H.P."/>
            <person name="Cantor M.N."/>
            <person name="Hua S.X."/>
        </authorList>
    </citation>
    <scope>NUCLEOTIDE SEQUENCE [LARGE SCALE GENOMIC DNA]</scope>
    <source>
        <strain evidence="8 9">Foug A</strain>
    </source>
</reference>
<dbReference type="InterPro" id="IPR027417">
    <property type="entry name" value="P-loop_NTPase"/>
</dbReference>
<evidence type="ECO:0000259" key="7">
    <source>
        <dbReference type="PROSITE" id="PS51192"/>
    </source>
</evidence>
<dbReference type="PROSITE" id="PS51192">
    <property type="entry name" value="HELICASE_ATP_BIND_1"/>
    <property type="match status" value="1"/>
</dbReference>
<keyword evidence="2" id="KW-0238">DNA-binding</keyword>
<feature type="chain" id="PRO_5002163616" description="DNA 3'-5' helicase" evidence="6">
    <location>
        <begin position="20"/>
        <end position="298"/>
    </location>
</feature>
<dbReference type="STRING" id="1036808.A0A0C3DWY1"/>
<dbReference type="OrthoDB" id="10261556at2759"/>
<dbReference type="AlphaFoldDB" id="A0A0C3DWY1"/>
<dbReference type="InterPro" id="IPR011545">
    <property type="entry name" value="DEAD/DEAH_box_helicase_dom"/>
</dbReference>
<dbReference type="GO" id="GO:0005694">
    <property type="term" value="C:chromosome"/>
    <property type="evidence" value="ECO:0007669"/>
    <property type="project" value="TreeGrafter"/>
</dbReference>
<dbReference type="GO" id="GO:0000724">
    <property type="term" value="P:double-strand break repair via homologous recombination"/>
    <property type="evidence" value="ECO:0007669"/>
    <property type="project" value="TreeGrafter"/>
</dbReference>
<comment type="similarity">
    <text evidence="1">Belongs to the helicase family. RecQ subfamily.</text>
</comment>
<evidence type="ECO:0000256" key="3">
    <source>
        <dbReference type="ARBA" id="ARBA00023235"/>
    </source>
</evidence>
<dbReference type="InterPro" id="IPR014001">
    <property type="entry name" value="Helicase_ATP-bd"/>
</dbReference>
<dbReference type="PANTHER" id="PTHR13710:SF105">
    <property type="entry name" value="ATP-DEPENDENT DNA HELICASE Q1"/>
    <property type="match status" value="1"/>
</dbReference>
<dbReference type="EC" id="5.6.2.4" evidence="5"/>